<name>A0ABV2BSI2_9GAMM</name>
<protein>
    <recommendedName>
        <fullName evidence="3">CheW-like domain-containing protein</fullName>
    </recommendedName>
</protein>
<gene>
    <name evidence="1" type="ORF">ABVT43_07180</name>
</gene>
<reference evidence="1 2" key="1">
    <citation type="submission" date="2024-06" db="EMBL/GenBank/DDBJ databases">
        <authorList>
            <person name="Li F."/>
        </authorList>
    </citation>
    <scope>NUCLEOTIDE SEQUENCE [LARGE SCALE GENOMIC DNA]</scope>
    <source>
        <strain evidence="1 2">GXAS 311</strain>
    </source>
</reference>
<proteinExistence type="predicted"/>
<dbReference type="Proteomes" id="UP001548189">
    <property type="component" value="Unassembled WGS sequence"/>
</dbReference>
<evidence type="ECO:0000313" key="1">
    <source>
        <dbReference type="EMBL" id="MET1254901.1"/>
    </source>
</evidence>
<keyword evidence="2" id="KW-1185">Reference proteome</keyword>
<sequence length="188" mass="21826">MAMKKKDFTSRWMARSAQYISLTQGEYCLMDWDGLRVAVDIHFVKSVLLIDELGESSGRSLYRNVPCLTFDRNFTITHANAQTRKRIVFLTDKSFSLGVFCKNVVFTDARSIKEEAELPWLMKTPKSPIIKVLFIEPHYYFVIDFYKLLNFIPPCYEITTPQCERLQSENLSQIDSASRSLNQIFGKI</sequence>
<evidence type="ECO:0008006" key="3">
    <source>
        <dbReference type="Google" id="ProtNLM"/>
    </source>
</evidence>
<accession>A0ABV2BSI2</accession>
<dbReference type="RefSeq" id="WP_353874516.1">
    <property type="nucleotide sequence ID" value="NZ_JBEVCJ010000006.1"/>
</dbReference>
<comment type="caution">
    <text evidence="1">The sequence shown here is derived from an EMBL/GenBank/DDBJ whole genome shotgun (WGS) entry which is preliminary data.</text>
</comment>
<evidence type="ECO:0000313" key="2">
    <source>
        <dbReference type="Proteomes" id="UP001548189"/>
    </source>
</evidence>
<dbReference type="EMBL" id="JBEVCJ010000006">
    <property type="protein sequence ID" value="MET1254901.1"/>
    <property type="molecule type" value="Genomic_DNA"/>
</dbReference>
<organism evidence="1 2">
    <name type="scientific">Aliikangiella maris</name>
    <dbReference type="NCBI Taxonomy" id="3162458"/>
    <lineage>
        <taxon>Bacteria</taxon>
        <taxon>Pseudomonadati</taxon>
        <taxon>Pseudomonadota</taxon>
        <taxon>Gammaproteobacteria</taxon>
        <taxon>Oceanospirillales</taxon>
        <taxon>Pleioneaceae</taxon>
        <taxon>Aliikangiella</taxon>
    </lineage>
</organism>